<protein>
    <submittedName>
        <fullName evidence="1">Uncharacterized protein</fullName>
    </submittedName>
</protein>
<reference evidence="1 2" key="1">
    <citation type="submission" date="2019-07" db="EMBL/GenBank/DDBJ databases">
        <title>De Novo Assembly of kiwifruit Actinidia rufa.</title>
        <authorList>
            <person name="Sugita-Konishi S."/>
            <person name="Sato K."/>
            <person name="Mori E."/>
            <person name="Abe Y."/>
            <person name="Kisaki G."/>
            <person name="Hamano K."/>
            <person name="Suezawa K."/>
            <person name="Otani M."/>
            <person name="Fukuda T."/>
            <person name="Manabe T."/>
            <person name="Gomi K."/>
            <person name="Tabuchi M."/>
            <person name="Akimitsu K."/>
            <person name="Kataoka I."/>
        </authorList>
    </citation>
    <scope>NUCLEOTIDE SEQUENCE [LARGE SCALE GENOMIC DNA]</scope>
    <source>
        <strain evidence="2">cv. Fuchu</strain>
    </source>
</reference>
<keyword evidence="2" id="KW-1185">Reference proteome</keyword>
<gene>
    <name evidence="1" type="ORF">Acr_07g0014180</name>
</gene>
<dbReference type="EMBL" id="BJWL01000007">
    <property type="protein sequence ID" value="GFY91222.1"/>
    <property type="molecule type" value="Genomic_DNA"/>
</dbReference>
<dbReference type="Proteomes" id="UP000585474">
    <property type="component" value="Unassembled WGS sequence"/>
</dbReference>
<accession>A0A7J0EXQ5</accession>
<comment type="caution">
    <text evidence="1">The sequence shown here is derived from an EMBL/GenBank/DDBJ whole genome shotgun (WGS) entry which is preliminary data.</text>
</comment>
<proteinExistence type="predicted"/>
<dbReference type="AlphaFoldDB" id="A0A7J0EXQ5"/>
<evidence type="ECO:0000313" key="1">
    <source>
        <dbReference type="EMBL" id="GFY91222.1"/>
    </source>
</evidence>
<organism evidence="1 2">
    <name type="scientific">Actinidia rufa</name>
    <dbReference type="NCBI Taxonomy" id="165716"/>
    <lineage>
        <taxon>Eukaryota</taxon>
        <taxon>Viridiplantae</taxon>
        <taxon>Streptophyta</taxon>
        <taxon>Embryophyta</taxon>
        <taxon>Tracheophyta</taxon>
        <taxon>Spermatophyta</taxon>
        <taxon>Magnoliopsida</taxon>
        <taxon>eudicotyledons</taxon>
        <taxon>Gunneridae</taxon>
        <taxon>Pentapetalae</taxon>
        <taxon>asterids</taxon>
        <taxon>Ericales</taxon>
        <taxon>Actinidiaceae</taxon>
        <taxon>Actinidia</taxon>
    </lineage>
</organism>
<sequence length="191" mass="20782">MEMKDKKLKIDTCDGYSTVGGCQHGSKGQGFGLENVQAGYRSSHDFSSSNQLGATVDPCFDSGFDCLGRGRTESIGSISLRQVQRKRNELVEEMSNHDLIHGMERCKGEIIGSVRSPSSKPAWAWRQAIQGAWLDAPTVLSLDRLQLDVCSYTLTVVSMSMAADPAIPLWLGNNCAKLHVEGLRACFVAIA</sequence>
<name>A0A7J0EXQ5_9ERIC</name>
<evidence type="ECO:0000313" key="2">
    <source>
        <dbReference type="Proteomes" id="UP000585474"/>
    </source>
</evidence>